<dbReference type="InterPro" id="IPR051791">
    <property type="entry name" value="Pra-immunoreactive"/>
</dbReference>
<evidence type="ECO:0000256" key="4">
    <source>
        <dbReference type="ARBA" id="ARBA00022989"/>
    </source>
</evidence>
<comment type="caution">
    <text evidence="8">The sequence shown here is derived from an EMBL/GenBank/DDBJ whole genome shotgun (WGS) entry which is preliminary data.</text>
</comment>
<dbReference type="GO" id="GO:0005886">
    <property type="term" value="C:plasma membrane"/>
    <property type="evidence" value="ECO:0007669"/>
    <property type="project" value="UniProtKB-SubCell"/>
</dbReference>
<evidence type="ECO:0000256" key="2">
    <source>
        <dbReference type="ARBA" id="ARBA00022475"/>
    </source>
</evidence>
<dbReference type="AlphaFoldDB" id="A0A316FXY0"/>
<keyword evidence="9" id="KW-1185">Reference proteome</keyword>
<dbReference type="EMBL" id="QGGU01000003">
    <property type="protein sequence ID" value="PWK53449.1"/>
    <property type="molecule type" value="Genomic_DNA"/>
</dbReference>
<evidence type="ECO:0000256" key="3">
    <source>
        <dbReference type="ARBA" id="ARBA00022692"/>
    </source>
</evidence>
<keyword evidence="5 6" id="KW-0472">Membrane</keyword>
<evidence type="ECO:0000256" key="6">
    <source>
        <dbReference type="SAM" id="Phobius"/>
    </source>
</evidence>
<dbReference type="Pfam" id="PF06271">
    <property type="entry name" value="RDD"/>
    <property type="match status" value="1"/>
</dbReference>
<accession>A0A316FXY0</accession>
<keyword evidence="2" id="KW-1003">Cell membrane</keyword>
<feature type="domain" description="RDD" evidence="7">
    <location>
        <begin position="13"/>
        <end position="140"/>
    </location>
</feature>
<reference evidence="8 9" key="1">
    <citation type="submission" date="2018-05" db="EMBL/GenBank/DDBJ databases">
        <title>Genomic Encyclopedia of Type Strains, Phase IV (KMG-IV): sequencing the most valuable type-strain genomes for metagenomic binning, comparative biology and taxonomic classification.</title>
        <authorList>
            <person name="Goeker M."/>
        </authorList>
    </citation>
    <scope>NUCLEOTIDE SEQUENCE [LARGE SCALE GENOMIC DNA]</scope>
    <source>
        <strain evidence="8 9">DSM 25350</strain>
    </source>
</reference>
<evidence type="ECO:0000313" key="8">
    <source>
        <dbReference type="EMBL" id="PWK53449.1"/>
    </source>
</evidence>
<dbReference type="RefSeq" id="WP_170115152.1">
    <property type="nucleotide sequence ID" value="NZ_QGGU01000003.1"/>
</dbReference>
<dbReference type="InterPro" id="IPR010432">
    <property type="entry name" value="RDD"/>
</dbReference>
<organism evidence="8 9">
    <name type="scientific">Pleionea mediterranea</name>
    <dbReference type="NCBI Taxonomy" id="523701"/>
    <lineage>
        <taxon>Bacteria</taxon>
        <taxon>Pseudomonadati</taxon>
        <taxon>Pseudomonadota</taxon>
        <taxon>Gammaproteobacteria</taxon>
        <taxon>Oceanospirillales</taxon>
        <taxon>Pleioneaceae</taxon>
        <taxon>Pleionea</taxon>
    </lineage>
</organism>
<evidence type="ECO:0000259" key="7">
    <source>
        <dbReference type="Pfam" id="PF06271"/>
    </source>
</evidence>
<evidence type="ECO:0000256" key="1">
    <source>
        <dbReference type="ARBA" id="ARBA00004651"/>
    </source>
</evidence>
<keyword evidence="3 6" id="KW-0812">Transmembrane</keyword>
<gene>
    <name evidence="8" type="ORF">C8D97_103277</name>
</gene>
<sequence>MNASTEKLLVSPASPWKRVFAWIYDTLPVAGVFVLTFVVGFALMNLVLFNKDAAQVSALIRNHPLWWAYLVIGSSMYFLYCWRKGGQTVGMRTWRIQLVKSDGRFLSKTDCVIRAFLSFGGLANIWAFIDDENRGWHDIAVDAFVVQLPKTEKTAEQKKPLI</sequence>
<evidence type="ECO:0000313" key="9">
    <source>
        <dbReference type="Proteomes" id="UP000245790"/>
    </source>
</evidence>
<keyword evidence="4 6" id="KW-1133">Transmembrane helix</keyword>
<feature type="transmembrane region" description="Helical" evidence="6">
    <location>
        <begin position="64"/>
        <end position="82"/>
    </location>
</feature>
<feature type="transmembrane region" description="Helical" evidence="6">
    <location>
        <begin position="21"/>
        <end position="44"/>
    </location>
</feature>
<protein>
    <submittedName>
        <fullName evidence="8">Putative RDD family membrane protein YckC</fullName>
    </submittedName>
</protein>
<evidence type="ECO:0000256" key="5">
    <source>
        <dbReference type="ARBA" id="ARBA00023136"/>
    </source>
</evidence>
<dbReference type="Proteomes" id="UP000245790">
    <property type="component" value="Unassembled WGS sequence"/>
</dbReference>
<proteinExistence type="predicted"/>
<comment type="subcellular location">
    <subcellularLocation>
        <location evidence="1">Cell membrane</location>
        <topology evidence="1">Multi-pass membrane protein</topology>
    </subcellularLocation>
</comment>
<dbReference type="PANTHER" id="PTHR36115">
    <property type="entry name" value="PROLINE-RICH ANTIGEN HOMOLOG-RELATED"/>
    <property type="match status" value="1"/>
</dbReference>
<name>A0A316FXY0_9GAMM</name>
<dbReference type="PANTHER" id="PTHR36115:SF10">
    <property type="entry name" value="RDD DOMAIN-CONTAINING PROTEIN"/>
    <property type="match status" value="1"/>
</dbReference>